<evidence type="ECO:0000256" key="1">
    <source>
        <dbReference type="SAM" id="MobiDB-lite"/>
    </source>
</evidence>
<comment type="caution">
    <text evidence="3">The sequence shown here is derived from an EMBL/GenBank/DDBJ whole genome shotgun (WGS) entry which is preliminary data.</text>
</comment>
<proteinExistence type="predicted"/>
<keyword evidence="2" id="KW-0812">Transmembrane</keyword>
<evidence type="ECO:0000256" key="2">
    <source>
        <dbReference type="SAM" id="Phobius"/>
    </source>
</evidence>
<reference evidence="3 4" key="1">
    <citation type="submission" date="2021-02" db="EMBL/GenBank/DDBJ databases">
        <title>Streptomyces spirodelae sp. nov., isolated from duckweed.</title>
        <authorList>
            <person name="Saimee Y."/>
            <person name="Duangmal K."/>
        </authorList>
    </citation>
    <scope>NUCLEOTIDE SEQUENCE [LARGE SCALE GENOMIC DNA]</scope>
    <source>
        <strain evidence="3 4">DSM 42105</strain>
    </source>
</reference>
<dbReference type="GeneID" id="96262639"/>
<feature type="transmembrane region" description="Helical" evidence="2">
    <location>
        <begin position="40"/>
        <end position="59"/>
    </location>
</feature>
<name>A0ABS3Y435_9ACTN</name>
<keyword evidence="4" id="KW-1185">Reference proteome</keyword>
<keyword evidence="2" id="KW-1133">Transmembrane helix</keyword>
<evidence type="ECO:0000313" key="4">
    <source>
        <dbReference type="Proteomes" id="UP000721954"/>
    </source>
</evidence>
<keyword evidence="2" id="KW-0472">Membrane</keyword>
<feature type="compositionally biased region" description="Basic residues" evidence="1">
    <location>
        <begin position="1"/>
        <end position="11"/>
    </location>
</feature>
<dbReference type="EMBL" id="JAFFZM010000022">
    <property type="protein sequence ID" value="MBO8202268.1"/>
    <property type="molecule type" value="Genomic_DNA"/>
</dbReference>
<gene>
    <name evidence="3" type="ORF">JW613_28865</name>
</gene>
<dbReference type="SUPFAM" id="SSF48317">
    <property type="entry name" value="Acid phosphatase/Vanadium-dependent haloperoxidase"/>
    <property type="match status" value="1"/>
</dbReference>
<accession>A0ABS3Y435</accession>
<dbReference type="InterPro" id="IPR036938">
    <property type="entry name" value="PAP2/HPO_sf"/>
</dbReference>
<sequence>MRCRCGRRARRGARDQDPGRRPGPARGAATAWLAAPAGKAALLLTAAAALTIALVVAGVRPVVRLDQAVAVRLHAVALQCPGLTHASRNGTDRVVDPWTMRLLLAAAVVWLWHRRQRLLAWWAACTSAVEWALRSVLRWAVGRDRPGWDAPSTPPPCPRVTP</sequence>
<protein>
    <recommendedName>
        <fullName evidence="5">Integral membrane protein</fullName>
    </recommendedName>
</protein>
<evidence type="ECO:0008006" key="5">
    <source>
        <dbReference type="Google" id="ProtNLM"/>
    </source>
</evidence>
<feature type="region of interest" description="Disordered" evidence="1">
    <location>
        <begin position="1"/>
        <end position="27"/>
    </location>
</feature>
<organism evidence="3 4">
    <name type="scientific">Streptomyces smyrnaeus</name>
    <dbReference type="NCBI Taxonomy" id="1387713"/>
    <lineage>
        <taxon>Bacteria</taxon>
        <taxon>Bacillati</taxon>
        <taxon>Actinomycetota</taxon>
        <taxon>Actinomycetes</taxon>
        <taxon>Kitasatosporales</taxon>
        <taxon>Streptomycetaceae</taxon>
        <taxon>Streptomyces</taxon>
    </lineage>
</organism>
<dbReference type="Proteomes" id="UP000721954">
    <property type="component" value="Unassembled WGS sequence"/>
</dbReference>
<evidence type="ECO:0000313" key="3">
    <source>
        <dbReference type="EMBL" id="MBO8202268.1"/>
    </source>
</evidence>
<dbReference type="RefSeq" id="WP_209213823.1">
    <property type="nucleotide sequence ID" value="NZ_JAFFZM010000022.1"/>
</dbReference>